<dbReference type="Proteomes" id="UP000187012">
    <property type="component" value="Unassembled WGS sequence"/>
</dbReference>
<sequence>MVTTPDGVTFRRLPRSDRMMLPGASVARWPPPQKTAAAPVPSAGCRLVVAEPARLVTDNADVDRPLPDACPVVTTSFAGPVALAGTVTTAPACVMTVSDDPLIVTTVPFGAVTIVPAGTFTELSAFMVMLEPAAKVTGDVEAEVEPELPDPPPQALKHTPQHTTKAARKRNCMCCSRFLIIFDSAVSASALQLMVL</sequence>
<dbReference type="AlphaFoldDB" id="A0A1N7RKQ0"/>
<evidence type="ECO:0000313" key="2">
    <source>
        <dbReference type="Proteomes" id="UP000187012"/>
    </source>
</evidence>
<evidence type="ECO:0000313" key="1">
    <source>
        <dbReference type="EMBL" id="SIT35683.1"/>
    </source>
</evidence>
<name>A0A1N7RKQ0_9BURK</name>
<accession>A0A1N7RKQ0</accession>
<reference evidence="1 2" key="1">
    <citation type="submission" date="2016-12" db="EMBL/GenBank/DDBJ databases">
        <authorList>
            <person name="Song W.-J."/>
            <person name="Kurnit D.M."/>
        </authorList>
    </citation>
    <scope>NUCLEOTIDE SEQUENCE [LARGE SCALE GENOMIC DNA]</scope>
    <source>
        <strain evidence="1 2">STM7296</strain>
    </source>
</reference>
<organism evidence="1 2">
    <name type="scientific">Paraburkholderia ribeironis</name>
    <dbReference type="NCBI Taxonomy" id="1247936"/>
    <lineage>
        <taxon>Bacteria</taxon>
        <taxon>Pseudomonadati</taxon>
        <taxon>Pseudomonadota</taxon>
        <taxon>Betaproteobacteria</taxon>
        <taxon>Burkholderiales</taxon>
        <taxon>Burkholderiaceae</taxon>
        <taxon>Paraburkholderia</taxon>
    </lineage>
</organism>
<dbReference type="EMBL" id="CYGX02000005">
    <property type="protein sequence ID" value="SIT35683.1"/>
    <property type="molecule type" value="Genomic_DNA"/>
</dbReference>
<gene>
    <name evidence="1" type="ORF">BN2475_50165</name>
</gene>
<keyword evidence="2" id="KW-1185">Reference proteome</keyword>
<proteinExistence type="predicted"/>
<protein>
    <submittedName>
        <fullName evidence="1">Uncharacterized protein</fullName>
    </submittedName>
</protein>